<evidence type="ECO:0000313" key="1">
    <source>
        <dbReference type="EMBL" id="CAH3113973.1"/>
    </source>
</evidence>
<dbReference type="AlphaFoldDB" id="A0AAU9WGF8"/>
<gene>
    <name evidence="1" type="ORF">PMEA_00005971</name>
</gene>
<evidence type="ECO:0000313" key="2">
    <source>
        <dbReference type="Proteomes" id="UP001159428"/>
    </source>
</evidence>
<reference evidence="1 2" key="1">
    <citation type="submission" date="2022-05" db="EMBL/GenBank/DDBJ databases">
        <authorList>
            <consortium name="Genoscope - CEA"/>
            <person name="William W."/>
        </authorList>
    </citation>
    <scope>NUCLEOTIDE SEQUENCE [LARGE SCALE GENOMIC DNA]</scope>
</reference>
<organism evidence="1 2">
    <name type="scientific">Pocillopora meandrina</name>
    <dbReference type="NCBI Taxonomy" id="46732"/>
    <lineage>
        <taxon>Eukaryota</taxon>
        <taxon>Metazoa</taxon>
        <taxon>Cnidaria</taxon>
        <taxon>Anthozoa</taxon>
        <taxon>Hexacorallia</taxon>
        <taxon>Scleractinia</taxon>
        <taxon>Astrocoeniina</taxon>
        <taxon>Pocilloporidae</taxon>
        <taxon>Pocillopora</taxon>
    </lineage>
</organism>
<protein>
    <submittedName>
        <fullName evidence="1">Uncharacterized protein</fullName>
    </submittedName>
</protein>
<dbReference type="Proteomes" id="UP001159428">
    <property type="component" value="Unassembled WGS sequence"/>
</dbReference>
<dbReference type="EMBL" id="CALNXJ010000014">
    <property type="protein sequence ID" value="CAH3113973.1"/>
    <property type="molecule type" value="Genomic_DNA"/>
</dbReference>
<name>A0AAU9WGF8_9CNID</name>
<accession>A0AAU9WGF8</accession>
<keyword evidence="2" id="KW-1185">Reference proteome</keyword>
<comment type="caution">
    <text evidence="1">The sequence shown here is derived from an EMBL/GenBank/DDBJ whole genome shotgun (WGS) entry which is preliminary data.</text>
</comment>
<sequence>MSNTTTSETTKLHKELETEKANEELESIMVVYNGKQHTVKFPVNANAKVISQSIKKVTGVKGSFYVHFGEKTNNYLHSSSVTSGNLAKLAGQPLELRGGNAFNKGGDSIWYYNSQALKPEVTKKCREMEIVPFDNPP</sequence>
<proteinExistence type="predicted"/>